<dbReference type="OrthoDB" id="3207336at2759"/>
<dbReference type="Proteomes" id="UP000184267">
    <property type="component" value="Unassembled WGS sequence"/>
</dbReference>
<organism evidence="11 12">
    <name type="scientific">Trametes pubescens</name>
    <name type="common">White-rot fungus</name>
    <dbReference type="NCBI Taxonomy" id="154538"/>
    <lineage>
        <taxon>Eukaryota</taxon>
        <taxon>Fungi</taxon>
        <taxon>Dikarya</taxon>
        <taxon>Basidiomycota</taxon>
        <taxon>Agaricomycotina</taxon>
        <taxon>Agaricomycetes</taxon>
        <taxon>Polyporales</taxon>
        <taxon>Polyporaceae</taxon>
        <taxon>Trametes</taxon>
    </lineage>
</organism>
<dbReference type="PROSITE" id="PS51404">
    <property type="entry name" value="DYP_PEROXIDASE"/>
    <property type="match status" value="1"/>
</dbReference>
<proteinExistence type="inferred from homology"/>
<dbReference type="OMA" id="DQAGHEM"/>
<keyword evidence="5" id="KW-0732">Signal</keyword>
<dbReference type="EMBL" id="MNAD01001474">
    <property type="protein sequence ID" value="OJT05279.1"/>
    <property type="molecule type" value="Genomic_DNA"/>
</dbReference>
<protein>
    <submittedName>
        <fullName evidence="11">Peroxidase 2</fullName>
    </submittedName>
</protein>
<evidence type="ECO:0000256" key="7">
    <source>
        <dbReference type="ARBA" id="ARBA00023004"/>
    </source>
</evidence>
<dbReference type="GO" id="GO:0046872">
    <property type="term" value="F:metal ion binding"/>
    <property type="evidence" value="ECO:0007669"/>
    <property type="project" value="UniProtKB-KW"/>
</dbReference>
<gene>
    <name evidence="11" type="ORF">TRAPUB_3943</name>
</gene>
<evidence type="ECO:0000256" key="2">
    <source>
        <dbReference type="ARBA" id="ARBA00022559"/>
    </source>
</evidence>
<dbReference type="InterPro" id="IPR011008">
    <property type="entry name" value="Dimeric_a/b-barrel"/>
</dbReference>
<keyword evidence="12" id="KW-1185">Reference proteome</keyword>
<keyword evidence="7" id="KW-0408">Iron</keyword>
<dbReference type="AlphaFoldDB" id="A0A1M2VCF4"/>
<keyword evidence="3" id="KW-0349">Heme</keyword>
<evidence type="ECO:0000256" key="3">
    <source>
        <dbReference type="ARBA" id="ARBA00022617"/>
    </source>
</evidence>
<sequence>MSSDTLNFDDIQGDILVGLPKRVQQYIIFQIGNNVAGFKQGLTQLLPLITTTTQAMRNRAAIAANKKAAQEQGKTPELLRMSGVNIAFSHAGLAALKVNDNIRDDLFTNGQQDDAQALGDPGAFSGFPIRHFTPSWDAAFRNKTHGMIIVAGDSNETVAETRQRVEQCFNVGGFNATISEVITLGGHVRPGDQRGHEHFGFMDGISQPAVKGVDTSPNPGQDTISQGVILCKRDGDNTSLFRPSWAKDGSFLVLRYYRQLVPEFNTFLEKNPIREGNLTQKQGSELLGARLMGRWKSGAPVDLAPFQDDPDLAEDPTRNNNFNYTAQNDNRGANCPLAAHSRKGNPRHDLRDMPIPIPLEPHRIIRRGIPFGPELSSEETVSGMTSQERGLIFVCYQSNLSDGFAFIQKTWANQPLFPPKGLFPPVPRPGYDPIIGQVNNAESARSIEGADPLAPTGSLSLPMEWVVPRGGEYYFSPSLPALRSTFAA</sequence>
<keyword evidence="4" id="KW-0479">Metal-binding</keyword>
<dbReference type="GO" id="GO:0005829">
    <property type="term" value="C:cytosol"/>
    <property type="evidence" value="ECO:0007669"/>
    <property type="project" value="TreeGrafter"/>
</dbReference>
<comment type="caution">
    <text evidence="11">The sequence shown here is derived from an EMBL/GenBank/DDBJ whole genome shotgun (WGS) entry which is preliminary data.</text>
</comment>
<dbReference type="PANTHER" id="PTHR30521:SF4">
    <property type="entry name" value="DEFERROCHELATASE"/>
    <property type="match status" value="1"/>
</dbReference>
<dbReference type="InterPro" id="IPR006314">
    <property type="entry name" value="Dyp_peroxidase"/>
</dbReference>
<dbReference type="Pfam" id="PF20628">
    <property type="entry name" value="Dyp_perox_C"/>
    <property type="match status" value="1"/>
</dbReference>
<keyword evidence="2 11" id="KW-0575">Peroxidase</keyword>
<evidence type="ECO:0000313" key="12">
    <source>
        <dbReference type="Proteomes" id="UP000184267"/>
    </source>
</evidence>
<keyword evidence="6" id="KW-0560">Oxidoreductase</keyword>
<comment type="cofactor">
    <cofactor evidence="1">
        <name>heme b</name>
        <dbReference type="ChEBI" id="CHEBI:60344"/>
    </cofactor>
</comment>
<evidence type="ECO:0000259" key="10">
    <source>
        <dbReference type="Pfam" id="PF21105"/>
    </source>
</evidence>
<dbReference type="GO" id="GO:0004601">
    <property type="term" value="F:peroxidase activity"/>
    <property type="evidence" value="ECO:0007669"/>
    <property type="project" value="UniProtKB-KW"/>
</dbReference>
<evidence type="ECO:0000256" key="4">
    <source>
        <dbReference type="ARBA" id="ARBA00022723"/>
    </source>
</evidence>
<evidence type="ECO:0000313" key="11">
    <source>
        <dbReference type="EMBL" id="OJT05279.1"/>
    </source>
</evidence>
<evidence type="ECO:0000256" key="1">
    <source>
        <dbReference type="ARBA" id="ARBA00001970"/>
    </source>
</evidence>
<reference evidence="11 12" key="1">
    <citation type="submission" date="2016-10" db="EMBL/GenBank/DDBJ databases">
        <title>Genome sequence of the basidiomycete white-rot fungus Trametes pubescens.</title>
        <authorList>
            <person name="Makela M.R."/>
            <person name="Granchi Z."/>
            <person name="Peng M."/>
            <person name="De Vries R.P."/>
            <person name="Grigoriev I."/>
            <person name="Riley R."/>
            <person name="Hilden K."/>
        </authorList>
    </citation>
    <scope>NUCLEOTIDE SEQUENCE [LARGE SCALE GENOMIC DNA]</scope>
    <source>
        <strain evidence="11 12">FBCC735</strain>
    </source>
</reference>
<accession>A0A1M2VCF4</accession>
<dbReference type="InterPro" id="IPR048328">
    <property type="entry name" value="Dyp_perox_C"/>
</dbReference>
<feature type="domain" description="DyP dimeric alpha+beta barrel" evidence="10">
    <location>
        <begin position="10"/>
        <end position="190"/>
    </location>
</feature>
<name>A0A1M2VCF4_TRAPU</name>
<dbReference type="NCBIfam" id="TIGR01413">
    <property type="entry name" value="Dyp_perox_fam"/>
    <property type="match status" value="1"/>
</dbReference>
<dbReference type="InterPro" id="IPR049509">
    <property type="entry name" value="DyP_N"/>
</dbReference>
<feature type="domain" description="Dyp-type peroxidase C-terminal" evidence="9">
    <location>
        <begin position="245"/>
        <end position="411"/>
    </location>
</feature>
<evidence type="ECO:0000256" key="5">
    <source>
        <dbReference type="ARBA" id="ARBA00022729"/>
    </source>
</evidence>
<dbReference type="SUPFAM" id="SSF54909">
    <property type="entry name" value="Dimeric alpha+beta barrel"/>
    <property type="match status" value="1"/>
</dbReference>
<dbReference type="STRING" id="154538.A0A1M2VCF4"/>
<dbReference type="GO" id="GO:0020037">
    <property type="term" value="F:heme binding"/>
    <property type="evidence" value="ECO:0007669"/>
    <property type="project" value="InterPro"/>
</dbReference>
<evidence type="ECO:0000256" key="8">
    <source>
        <dbReference type="ARBA" id="ARBA00025737"/>
    </source>
</evidence>
<evidence type="ECO:0000259" key="9">
    <source>
        <dbReference type="Pfam" id="PF20628"/>
    </source>
</evidence>
<comment type="similarity">
    <text evidence="8">Belongs to the DyP-type peroxidase family.</text>
</comment>
<evidence type="ECO:0000256" key="6">
    <source>
        <dbReference type="ARBA" id="ARBA00023002"/>
    </source>
</evidence>
<dbReference type="PANTHER" id="PTHR30521">
    <property type="entry name" value="DEFERROCHELATASE/PEROXIDASE"/>
    <property type="match status" value="1"/>
</dbReference>
<dbReference type="Pfam" id="PF21105">
    <property type="entry name" value="DyP_N"/>
    <property type="match status" value="1"/>
</dbReference>